<keyword evidence="7" id="KW-0812">Transmembrane</keyword>
<dbReference type="Gene3D" id="3.40.50.300">
    <property type="entry name" value="P-loop containing nucleotide triphosphate hydrolases"/>
    <property type="match status" value="1"/>
</dbReference>
<keyword evidence="10" id="KW-1185">Reference proteome</keyword>
<evidence type="ECO:0000256" key="4">
    <source>
        <dbReference type="ARBA" id="ARBA00022840"/>
    </source>
</evidence>
<evidence type="ECO:0000313" key="9">
    <source>
        <dbReference type="EMBL" id="GAA4451917.1"/>
    </source>
</evidence>
<keyword evidence="3" id="KW-0418">Kinase</keyword>
<dbReference type="CDD" id="cd05387">
    <property type="entry name" value="BY-kinase"/>
    <property type="match status" value="1"/>
</dbReference>
<evidence type="ECO:0000256" key="1">
    <source>
        <dbReference type="ARBA" id="ARBA00022679"/>
    </source>
</evidence>
<keyword evidence="5" id="KW-0829">Tyrosine-protein kinase</keyword>
<evidence type="ECO:0000256" key="6">
    <source>
        <dbReference type="SAM" id="Coils"/>
    </source>
</evidence>
<evidence type="ECO:0000256" key="5">
    <source>
        <dbReference type="ARBA" id="ARBA00023137"/>
    </source>
</evidence>
<dbReference type="InterPro" id="IPR027417">
    <property type="entry name" value="P-loop_NTPase"/>
</dbReference>
<dbReference type="InterPro" id="IPR025669">
    <property type="entry name" value="AAA_dom"/>
</dbReference>
<accession>A0ABP8MNY2</accession>
<feature type="coiled-coil region" evidence="6">
    <location>
        <begin position="220"/>
        <end position="290"/>
    </location>
</feature>
<dbReference type="InterPro" id="IPR050445">
    <property type="entry name" value="Bact_polysacc_biosynth/exp"/>
</dbReference>
<keyword evidence="7" id="KW-0472">Membrane</keyword>
<reference evidence="10" key="1">
    <citation type="journal article" date="2019" name="Int. J. Syst. Evol. Microbiol.">
        <title>The Global Catalogue of Microorganisms (GCM) 10K type strain sequencing project: providing services to taxonomists for standard genome sequencing and annotation.</title>
        <authorList>
            <consortium name="The Broad Institute Genomics Platform"/>
            <consortium name="The Broad Institute Genome Sequencing Center for Infectious Disease"/>
            <person name="Wu L."/>
            <person name="Ma J."/>
        </authorList>
    </citation>
    <scope>NUCLEOTIDE SEQUENCE [LARGE SCALE GENOMIC DNA]</scope>
    <source>
        <strain evidence="10">JCM 17759</strain>
    </source>
</reference>
<dbReference type="PANTHER" id="PTHR32309:SF31">
    <property type="entry name" value="CAPSULAR EXOPOLYSACCHARIDE FAMILY"/>
    <property type="match status" value="1"/>
</dbReference>
<name>A0ABP8MNY2_9BACT</name>
<feature type="transmembrane region" description="Helical" evidence="7">
    <location>
        <begin position="71"/>
        <end position="94"/>
    </location>
</feature>
<dbReference type="Pfam" id="PF13614">
    <property type="entry name" value="AAA_31"/>
    <property type="match status" value="1"/>
</dbReference>
<feature type="domain" description="AAA" evidence="8">
    <location>
        <begin position="570"/>
        <end position="699"/>
    </location>
</feature>
<dbReference type="SUPFAM" id="SSF52540">
    <property type="entry name" value="P-loop containing nucleoside triphosphate hydrolases"/>
    <property type="match status" value="1"/>
</dbReference>
<keyword evidence="7" id="KW-1133">Transmembrane helix</keyword>
<keyword evidence="6" id="KW-0175">Coiled coil</keyword>
<evidence type="ECO:0000256" key="3">
    <source>
        <dbReference type="ARBA" id="ARBA00022777"/>
    </source>
</evidence>
<evidence type="ECO:0000259" key="8">
    <source>
        <dbReference type="Pfam" id="PF13614"/>
    </source>
</evidence>
<dbReference type="Proteomes" id="UP001500840">
    <property type="component" value="Unassembled WGS sequence"/>
</dbReference>
<dbReference type="NCBIfam" id="TIGR01007">
    <property type="entry name" value="eps_fam"/>
    <property type="match status" value="1"/>
</dbReference>
<evidence type="ECO:0000313" key="10">
    <source>
        <dbReference type="Proteomes" id="UP001500840"/>
    </source>
</evidence>
<evidence type="ECO:0000256" key="7">
    <source>
        <dbReference type="SAM" id="Phobius"/>
    </source>
</evidence>
<keyword evidence="1" id="KW-0808">Transferase</keyword>
<dbReference type="InterPro" id="IPR005702">
    <property type="entry name" value="Wzc-like_C"/>
</dbReference>
<dbReference type="EMBL" id="BAABGA010000029">
    <property type="protein sequence ID" value="GAA4451917.1"/>
    <property type="molecule type" value="Genomic_DNA"/>
</dbReference>
<dbReference type="PANTHER" id="PTHR32309">
    <property type="entry name" value="TYROSINE-PROTEIN KINASE"/>
    <property type="match status" value="1"/>
</dbReference>
<evidence type="ECO:0000256" key="2">
    <source>
        <dbReference type="ARBA" id="ARBA00022741"/>
    </source>
</evidence>
<sequence>MIIAANRKREIGFLSNNDFVDLASSDSSSRSLVPVNDHEISPSYIFHHASTGNDHEALVGPRYLIHSLTTYWYLTIPFAILLAGLSATAVLMTFTPVYRANAVMKIASYAPYIAYTTPEPQMNPEDFTETQIELIRSSLVAEQVLEDSEIAELPGLKSIEKPIAWLTENIRVQQVGSSELYNVSLETSDPESSAIIVNAVLDTYFAVRAKDNEDQTARVLELLGQEKQARSAEIQNLREKMRQLGQDVVGMDPYTGMPQKNGGQAGAGPLERLRERLTAAEVDRKMLEMEITAIREAIAKEDLRIAEVDVEMAVGESQEVLDLRAMIAERKSMMHRVESTAAGGRNDPSYLRLESEVKGYEESLKRAVASSRPKITDQLKSLAELDRRDTLHELEARLETQLVLENLLGLRYKEMLGTAGESGNKMLELEFARAELEREERVFDLIAERSMALSTESRAPGRIVLLQPAEPTLHPVASFPLRNMAIAAFLSGCLPFGLALLWELSTKPISDVNQLTSNTAQTTVSEVAKLPVRTISLGSRQTKAMSIFEESIDSLRVGLLLGEKHNTVQTLAVTSAVHGEGKSSISSQLAVSIGRATGEPVLLVDGDLRAPDIHNIFQVSNNLGMTAVLEGRATLDEAVIRDWSDQIHLLPAGRLRVNPHQLMTRDSLNKIFDELRVQYRYIVIDTPPILSASEAILLARCADGSLLCTRRNVSREGQVKIAHDRLAKAGIKPLGTVLNGVPTRSYAKTYGSYDYARRFE</sequence>
<gene>
    <name evidence="9" type="primary">vpsO</name>
    <name evidence="9" type="ORF">GCM10023156_20450</name>
</gene>
<keyword evidence="4" id="KW-0067">ATP-binding</keyword>
<comment type="caution">
    <text evidence="9">The sequence shown here is derived from an EMBL/GenBank/DDBJ whole genome shotgun (WGS) entry which is preliminary data.</text>
</comment>
<keyword evidence="2" id="KW-0547">Nucleotide-binding</keyword>
<organism evidence="9 10">
    <name type="scientific">Novipirellula rosea</name>
    <dbReference type="NCBI Taxonomy" id="1031540"/>
    <lineage>
        <taxon>Bacteria</taxon>
        <taxon>Pseudomonadati</taxon>
        <taxon>Planctomycetota</taxon>
        <taxon>Planctomycetia</taxon>
        <taxon>Pirellulales</taxon>
        <taxon>Pirellulaceae</taxon>
        <taxon>Novipirellula</taxon>
    </lineage>
</organism>
<proteinExistence type="predicted"/>
<protein>
    <submittedName>
        <fullName evidence="9">Exopolysaccharide regulatory tyrosine autokinase VpsO</fullName>
    </submittedName>
</protein>